<dbReference type="InterPro" id="IPR009091">
    <property type="entry name" value="RCC1/BLIP-II"/>
</dbReference>
<keyword evidence="9 18" id="KW-0067">ATP-binding</keyword>
<dbReference type="Gene3D" id="3.30.200.20">
    <property type="entry name" value="Phosphorylase Kinase, domain 1"/>
    <property type="match status" value="1"/>
</dbReference>
<comment type="caution">
    <text evidence="23">The sequence shown here is derived from an EMBL/GenBank/DDBJ whole genome shotgun (WGS) entry which is preliminary data.</text>
</comment>
<keyword evidence="10 19" id="KW-1133">Transmembrane helix</keyword>
<dbReference type="GO" id="GO:0005524">
    <property type="term" value="F:ATP binding"/>
    <property type="evidence" value="ECO:0007669"/>
    <property type="project" value="UniProtKB-UniRule"/>
</dbReference>
<dbReference type="STRING" id="79200.A0A164WHR0"/>
<feature type="domain" description="TNFR-Cys" evidence="22">
    <location>
        <begin position="344"/>
        <end position="399"/>
    </location>
</feature>
<evidence type="ECO:0000256" key="15">
    <source>
        <dbReference type="ARBA" id="ARBA00047899"/>
    </source>
</evidence>
<evidence type="ECO:0000256" key="7">
    <source>
        <dbReference type="ARBA" id="ARBA00022741"/>
    </source>
</evidence>
<feature type="chain" id="PRO_5007854112" description="non-specific serine/threonine protein kinase" evidence="20">
    <location>
        <begin position="29"/>
        <end position="770"/>
    </location>
</feature>
<keyword evidence="5 19" id="KW-0812">Transmembrane</keyword>
<dbReference type="GO" id="GO:0042803">
    <property type="term" value="F:protein homodimerization activity"/>
    <property type="evidence" value="ECO:0007669"/>
    <property type="project" value="UniProtKB-ARBA"/>
</dbReference>
<evidence type="ECO:0000259" key="22">
    <source>
        <dbReference type="PROSITE" id="PS50050"/>
    </source>
</evidence>
<accession>A0A164WHR0</accession>
<evidence type="ECO:0000256" key="18">
    <source>
        <dbReference type="PROSITE-ProRule" id="PRU10141"/>
    </source>
</evidence>
<organism evidence="23">
    <name type="scientific">Daucus carota subsp. sativus</name>
    <name type="common">Carrot</name>
    <dbReference type="NCBI Taxonomy" id="79200"/>
    <lineage>
        <taxon>Eukaryota</taxon>
        <taxon>Viridiplantae</taxon>
        <taxon>Streptophyta</taxon>
        <taxon>Embryophyta</taxon>
        <taxon>Tracheophyta</taxon>
        <taxon>Spermatophyta</taxon>
        <taxon>Magnoliopsida</taxon>
        <taxon>eudicotyledons</taxon>
        <taxon>Gunneridae</taxon>
        <taxon>Pentapetalae</taxon>
        <taxon>asterids</taxon>
        <taxon>campanulids</taxon>
        <taxon>Apiales</taxon>
        <taxon>Apiaceae</taxon>
        <taxon>Apioideae</taxon>
        <taxon>Scandiceae</taxon>
        <taxon>Daucinae</taxon>
        <taxon>Daucus</taxon>
        <taxon>Daucus sect. Daucus</taxon>
    </lineage>
</organism>
<dbReference type="Gene3D" id="2.130.10.30">
    <property type="entry name" value="Regulator of chromosome condensation 1/beta-lactamase-inhibitor protein II"/>
    <property type="match status" value="2"/>
</dbReference>
<keyword evidence="4" id="KW-0808">Transferase</keyword>
<comment type="caution">
    <text evidence="17">Lacks conserved residue(s) required for the propagation of feature annotation.</text>
</comment>
<evidence type="ECO:0000256" key="3">
    <source>
        <dbReference type="ARBA" id="ARBA00022527"/>
    </source>
</evidence>
<dbReference type="SUPFAM" id="SSF56112">
    <property type="entry name" value="Protein kinase-like (PK-like)"/>
    <property type="match status" value="1"/>
</dbReference>
<evidence type="ECO:0000256" key="2">
    <source>
        <dbReference type="ARBA" id="ARBA00012513"/>
    </source>
</evidence>
<dbReference type="PANTHER" id="PTHR47460">
    <property type="entry name" value="SERINE/THREONINE-PROTEIN KINASE-LIKE PROTEIN ACR4"/>
    <property type="match status" value="1"/>
</dbReference>
<evidence type="ECO:0000259" key="21">
    <source>
        <dbReference type="PROSITE" id="PS50011"/>
    </source>
</evidence>
<dbReference type="Pfam" id="PF07714">
    <property type="entry name" value="PK_Tyr_Ser-Thr"/>
    <property type="match status" value="1"/>
</dbReference>
<feature type="domain" description="Protein kinase" evidence="21">
    <location>
        <begin position="514"/>
        <end position="763"/>
    </location>
</feature>
<reference evidence="23" key="1">
    <citation type="journal article" date="2016" name="Nat. Genet.">
        <title>A high-quality carrot genome assembly provides new insights into carotenoid accumulation and asterid genome evolution.</title>
        <authorList>
            <person name="Iorizzo M."/>
            <person name="Ellison S."/>
            <person name="Senalik D."/>
            <person name="Zeng P."/>
            <person name="Satapoomin P."/>
            <person name="Huang J."/>
            <person name="Bowman M."/>
            <person name="Iovene M."/>
            <person name="Sanseverino W."/>
            <person name="Cavagnaro P."/>
            <person name="Yildiz M."/>
            <person name="Macko-Podgorni A."/>
            <person name="Moranska E."/>
            <person name="Grzebelus E."/>
            <person name="Grzebelus D."/>
            <person name="Ashrafi H."/>
            <person name="Zheng Z."/>
            <person name="Cheng S."/>
            <person name="Spooner D."/>
            <person name="Van Deynze A."/>
            <person name="Simon P."/>
        </authorList>
    </citation>
    <scope>NUCLEOTIDE SEQUENCE [LARGE SCALE GENOMIC DNA]</scope>
    <source>
        <tissue evidence="23">Leaf</tissue>
    </source>
</reference>
<evidence type="ECO:0000256" key="14">
    <source>
        <dbReference type="ARBA" id="ARBA00023180"/>
    </source>
</evidence>
<comment type="catalytic activity">
    <reaction evidence="16">
        <text>L-seryl-[protein] + ATP = O-phospho-L-seryl-[protein] + ADP + H(+)</text>
        <dbReference type="Rhea" id="RHEA:17989"/>
        <dbReference type="Rhea" id="RHEA-COMP:9863"/>
        <dbReference type="Rhea" id="RHEA-COMP:11604"/>
        <dbReference type="ChEBI" id="CHEBI:15378"/>
        <dbReference type="ChEBI" id="CHEBI:29999"/>
        <dbReference type="ChEBI" id="CHEBI:30616"/>
        <dbReference type="ChEBI" id="CHEBI:83421"/>
        <dbReference type="ChEBI" id="CHEBI:456216"/>
        <dbReference type="EC" id="2.7.11.1"/>
    </reaction>
</comment>
<dbReference type="InterPro" id="IPR001245">
    <property type="entry name" value="Ser-Thr/Tyr_kinase_cat_dom"/>
</dbReference>
<dbReference type="InterPro" id="IPR001368">
    <property type="entry name" value="TNFR/NGFR_Cys_rich_reg"/>
</dbReference>
<keyword evidence="8" id="KW-0418">Kinase</keyword>
<evidence type="ECO:0000256" key="17">
    <source>
        <dbReference type="PROSITE-ProRule" id="PRU00206"/>
    </source>
</evidence>
<dbReference type="InterPro" id="IPR008271">
    <property type="entry name" value="Ser/Thr_kinase_AS"/>
</dbReference>
<evidence type="ECO:0000256" key="16">
    <source>
        <dbReference type="ARBA" id="ARBA00048679"/>
    </source>
</evidence>
<evidence type="ECO:0000256" key="12">
    <source>
        <dbReference type="ARBA" id="ARBA00023157"/>
    </source>
</evidence>
<evidence type="ECO:0000256" key="11">
    <source>
        <dbReference type="ARBA" id="ARBA00023136"/>
    </source>
</evidence>
<dbReference type="EC" id="2.7.11.1" evidence="2"/>
<evidence type="ECO:0000256" key="1">
    <source>
        <dbReference type="ARBA" id="ARBA00004479"/>
    </source>
</evidence>
<evidence type="ECO:0000256" key="10">
    <source>
        <dbReference type="ARBA" id="ARBA00022989"/>
    </source>
</evidence>
<comment type="catalytic activity">
    <reaction evidence="15">
        <text>L-threonyl-[protein] + ATP = O-phospho-L-threonyl-[protein] + ADP + H(+)</text>
        <dbReference type="Rhea" id="RHEA:46608"/>
        <dbReference type="Rhea" id="RHEA-COMP:11060"/>
        <dbReference type="Rhea" id="RHEA-COMP:11605"/>
        <dbReference type="ChEBI" id="CHEBI:15378"/>
        <dbReference type="ChEBI" id="CHEBI:30013"/>
        <dbReference type="ChEBI" id="CHEBI:30616"/>
        <dbReference type="ChEBI" id="CHEBI:61977"/>
        <dbReference type="ChEBI" id="CHEBI:456216"/>
        <dbReference type="EC" id="2.7.11.1"/>
    </reaction>
</comment>
<evidence type="ECO:0000256" key="5">
    <source>
        <dbReference type="ARBA" id="ARBA00022692"/>
    </source>
</evidence>
<dbReference type="FunFam" id="3.30.200.20:FF:000357">
    <property type="entry name" value="serine/threonine-protein kinase-like protein CCR1"/>
    <property type="match status" value="1"/>
</dbReference>
<keyword evidence="14" id="KW-0325">Glycoprotein</keyword>
<evidence type="ECO:0000256" key="6">
    <source>
        <dbReference type="ARBA" id="ARBA00022729"/>
    </source>
</evidence>
<gene>
    <name evidence="23" type="ORF">DCAR_020837</name>
</gene>
<protein>
    <recommendedName>
        <fullName evidence="2">non-specific serine/threonine protein kinase</fullName>
        <ecNumber evidence="2">2.7.11.1</ecNumber>
    </recommendedName>
</protein>
<evidence type="ECO:0000313" key="23">
    <source>
        <dbReference type="EMBL" id="KZM91798.1"/>
    </source>
</evidence>
<evidence type="ECO:0000256" key="9">
    <source>
        <dbReference type="ARBA" id="ARBA00022840"/>
    </source>
</evidence>
<keyword evidence="7 18" id="KW-0547">Nucleotide-binding</keyword>
<dbReference type="PANTHER" id="PTHR47460:SF1">
    <property type="entry name" value="SERINE_THREONINE-PROTEIN KINASE-LIKE PROTEIN ACR4"/>
    <property type="match status" value="1"/>
</dbReference>
<evidence type="ECO:0000256" key="8">
    <source>
        <dbReference type="ARBA" id="ARBA00022777"/>
    </source>
</evidence>
<name>A0A164WHR0_DAUCS</name>
<dbReference type="KEGG" id="dcr:108225488"/>
<dbReference type="Gene3D" id="1.10.510.10">
    <property type="entry name" value="Transferase(Phosphotransferase) domain 1"/>
    <property type="match status" value="2"/>
</dbReference>
<dbReference type="InterPro" id="IPR017441">
    <property type="entry name" value="Protein_kinase_ATP_BS"/>
</dbReference>
<feature type="signal peptide" evidence="20">
    <location>
        <begin position="1"/>
        <end position="28"/>
    </location>
</feature>
<dbReference type="Gramene" id="KZM91798">
    <property type="protein sequence ID" value="KZM91798"/>
    <property type="gene ID" value="DCAR_020837"/>
</dbReference>
<evidence type="ECO:0000256" key="13">
    <source>
        <dbReference type="ARBA" id="ARBA00023170"/>
    </source>
</evidence>
<feature type="binding site" evidence="18">
    <location>
        <position position="542"/>
    </location>
    <ligand>
        <name>ATP</name>
        <dbReference type="ChEBI" id="CHEBI:30616"/>
    </ligand>
</feature>
<evidence type="ECO:0000256" key="19">
    <source>
        <dbReference type="SAM" id="Phobius"/>
    </source>
</evidence>
<dbReference type="SMART" id="SM00220">
    <property type="entry name" value="S_TKc"/>
    <property type="match status" value="1"/>
</dbReference>
<dbReference type="PROSITE" id="PS50050">
    <property type="entry name" value="TNFR_NGFR_2"/>
    <property type="match status" value="1"/>
</dbReference>
<dbReference type="FunFam" id="1.10.510.10:FF:000940">
    <property type="entry name" value="Serine/threonine-protein kinase-like protein CCR1"/>
    <property type="match status" value="1"/>
</dbReference>
<evidence type="ECO:0000256" key="4">
    <source>
        <dbReference type="ARBA" id="ARBA00022679"/>
    </source>
</evidence>
<keyword evidence="11 19" id="KW-0472">Membrane</keyword>
<comment type="subcellular location">
    <subcellularLocation>
        <location evidence="1">Membrane</location>
        <topology evidence="1">Single-pass type I membrane protein</topology>
    </subcellularLocation>
</comment>
<feature type="disulfide bond" evidence="17">
    <location>
        <begin position="381"/>
        <end position="399"/>
    </location>
</feature>
<dbReference type="PROSITE" id="PS00108">
    <property type="entry name" value="PROTEIN_KINASE_ST"/>
    <property type="match status" value="1"/>
</dbReference>
<dbReference type="SUPFAM" id="SSF50985">
    <property type="entry name" value="RCC1/BLIP-II"/>
    <property type="match status" value="1"/>
</dbReference>
<keyword evidence="12 17" id="KW-1015">Disulfide bond</keyword>
<dbReference type="GO" id="GO:0016020">
    <property type="term" value="C:membrane"/>
    <property type="evidence" value="ECO:0007669"/>
    <property type="project" value="UniProtKB-SubCell"/>
</dbReference>
<sequence>MKNNYTSSSSSCALFLTLFLTLMHSAHGFGSMGSIAAAFGEDGFFCAIDASGKQAVICWGNDTSSSSSTSSSSPAYSDDIPALAALSGGDGFLCGILANTSVPYCWSSITNDLVPQVFKSTAYSHIAAGTNHVCAIRGSYYSDNNLGSVDCWDIVRKSGRNLSSEQSTLFYDPGISNLVLKTVVSGEGFSCGLSREDRILCWGPNSTSLQLSSDLVSEKFFTLASGRDSVCGLSQVDDEVHCWGKNDSLKAPPIGIGFVSLAAGAQHFCGIRQDNHGIECWGSFNSSSIPKASGFLAIASSDYITCGIREDDLVLDCWFAYIASTPNYDPPFQLCSPGLCSPGSCGQGRFAFNASSLHETDLTSLCVRKELSICSPCGVNCAEGFFTSSPCTENADRVCTACSLCQNSSCWDICNLHPLTDMKRKHQHQLRRLILVVAASASALVLILICWCLLPSLIANNNKRSKTKQFALCLGKELETEALNDSHPPVVVTPCPGVAQIFRLTELKDATNGFKEFNELGRGSYGFVYKALLPDGRQVAVKRANAATIIHTNNRDFEMELEILCSIRHTNVVNLLGYCAEMGERLLVYEYMPHGTLHDHLHSGLSPPNWTLRLNIALQAAKGLEYLHKEVSPPIVHRDVKSSNILLDADWGARIADFGLLTLNETDVVEDIKSDVYNFGIVLLEILSGRKAYDRDCATPSIVDWALPIIRQGKAAATIDRYIPLPRNVEPLLKLAEAAELALREDPSERPTMTDLVVLLERLVKDMVML</sequence>
<keyword evidence="6 20" id="KW-0732">Signal</keyword>
<evidence type="ECO:0000256" key="20">
    <source>
        <dbReference type="SAM" id="SignalP"/>
    </source>
</evidence>
<feature type="transmembrane region" description="Helical" evidence="19">
    <location>
        <begin position="433"/>
        <end position="458"/>
    </location>
</feature>
<dbReference type="OrthoDB" id="61110at2759"/>
<dbReference type="GO" id="GO:0004674">
    <property type="term" value="F:protein serine/threonine kinase activity"/>
    <property type="evidence" value="ECO:0007669"/>
    <property type="project" value="UniProtKB-KW"/>
</dbReference>
<dbReference type="PROSITE" id="PS00107">
    <property type="entry name" value="PROTEIN_KINASE_ATP"/>
    <property type="match status" value="1"/>
</dbReference>
<dbReference type="InterPro" id="IPR000719">
    <property type="entry name" value="Prot_kinase_dom"/>
</dbReference>
<dbReference type="PROSITE" id="PS50011">
    <property type="entry name" value="PROTEIN_KINASE_DOM"/>
    <property type="match status" value="1"/>
</dbReference>
<keyword evidence="3" id="KW-0723">Serine/threonine-protein kinase</keyword>
<dbReference type="OMA" id="VDCWDIV"/>
<feature type="repeat" description="TNFR-Cys" evidence="17">
    <location>
        <begin position="344"/>
        <end position="399"/>
    </location>
</feature>
<dbReference type="AlphaFoldDB" id="A0A164WHR0"/>
<dbReference type="EMBL" id="LNRQ01000006">
    <property type="protein sequence ID" value="KZM91798.1"/>
    <property type="molecule type" value="Genomic_DNA"/>
</dbReference>
<proteinExistence type="predicted"/>
<dbReference type="InterPro" id="IPR011009">
    <property type="entry name" value="Kinase-like_dom_sf"/>
</dbReference>
<keyword evidence="13" id="KW-0675">Receptor</keyword>